<dbReference type="SMART" id="SM00028">
    <property type="entry name" value="TPR"/>
    <property type="match status" value="4"/>
</dbReference>
<dbReference type="CDD" id="cd06170">
    <property type="entry name" value="LuxR_C_like"/>
    <property type="match status" value="1"/>
</dbReference>
<dbReference type="InterPro" id="IPR011990">
    <property type="entry name" value="TPR-like_helical_dom_sf"/>
</dbReference>
<dbReference type="InterPro" id="IPR016032">
    <property type="entry name" value="Sig_transdc_resp-reg_C-effctor"/>
</dbReference>
<dbReference type="SUPFAM" id="SSF52540">
    <property type="entry name" value="P-loop containing nucleoside triphosphate hydrolases"/>
    <property type="match status" value="1"/>
</dbReference>
<dbReference type="GO" id="GO:0005737">
    <property type="term" value="C:cytoplasm"/>
    <property type="evidence" value="ECO:0007669"/>
    <property type="project" value="TreeGrafter"/>
</dbReference>
<dbReference type="GO" id="GO:0003677">
    <property type="term" value="F:DNA binding"/>
    <property type="evidence" value="ECO:0007669"/>
    <property type="project" value="InterPro"/>
</dbReference>
<reference evidence="4 5" key="1">
    <citation type="submission" date="2016-10" db="EMBL/GenBank/DDBJ databases">
        <authorList>
            <person name="de Groot N.N."/>
        </authorList>
    </citation>
    <scope>NUCLEOTIDE SEQUENCE [LARGE SCALE GENOMIC DNA]</scope>
    <source>
        <strain evidence="4 5">CGMCC 4.2022</strain>
    </source>
</reference>
<name>A0A1H0RN77_9ACTN</name>
<dbReference type="STRING" id="310781.SAMN05216259_12326"/>
<dbReference type="Pfam" id="PF13191">
    <property type="entry name" value="AAA_16"/>
    <property type="match status" value="1"/>
</dbReference>
<dbReference type="Gene3D" id="3.40.50.300">
    <property type="entry name" value="P-loop containing nucleotide triphosphate hydrolases"/>
    <property type="match status" value="1"/>
</dbReference>
<dbReference type="Gene3D" id="1.25.40.10">
    <property type="entry name" value="Tetratricopeptide repeat domain"/>
    <property type="match status" value="1"/>
</dbReference>
<dbReference type="InterPro" id="IPR027417">
    <property type="entry name" value="P-loop_NTPase"/>
</dbReference>
<accession>A0A1H0RN77</accession>
<dbReference type="OrthoDB" id="5476461at2"/>
<evidence type="ECO:0000313" key="4">
    <source>
        <dbReference type="EMBL" id="SDP30907.1"/>
    </source>
</evidence>
<dbReference type="PROSITE" id="PS50043">
    <property type="entry name" value="HTH_LUXR_2"/>
    <property type="match status" value="1"/>
</dbReference>
<keyword evidence="1" id="KW-0547">Nucleotide-binding</keyword>
<dbReference type="EMBL" id="FNIE01000023">
    <property type="protein sequence ID" value="SDP30907.1"/>
    <property type="molecule type" value="Genomic_DNA"/>
</dbReference>
<keyword evidence="2" id="KW-0067">ATP-binding</keyword>
<sequence>MLGSVQTQSLSPEFIGRGAELRKLSAVLAAADGCEPQAVLIGGEAGIGKTRLVEEFLAAARTTGAVVAVGGCVEIGADGLPFAPVSTALRHLYRKLGAELTAAVAGQEAELARLLPELGPGTAAHRGVHDEDGRVRLFELTARMLERLGAERTLVVVVEDLHWADRSTRELLSYLFRSLQRCRVVVAATYRSDDIHRRHPLRPFLAETDRLRTVERVELARFTRDEVRRQLASILSGPPDEARVDEVFARSDGNPFFVEELACSYRGGCPTAISDSLRDLLLVRVEALSEPAQRVAKFVAEGGNTVEYRLLEKITGLAEDDLLDALRTAVGANILLPSGSGDGYRFRHSLVREAVGDDLLPGERSRINRRYAEAIEADPTLVRADERAARLASYWYAAHDPQKALPAVLRAAAEARDRHAYAEQYRMLERALELWDDASPEVLAALRAADHVEAYCPDTPADDRGPDAPDPCPARDPDTPLVFLDLLAEIAVAARLGGERERAFTITRRALRLLEREGGGDPLRAAWFWSLRSRLVEDLGRGDGWEEVARSRELVRGLPPSAAHAEVLAHVAGWIMIHKSGTEGITTARHAVELARRSGSRDTELHARLTLGILQADNGDIEGGIAGIEEVRRIVADQRMPGLTARVHGNLASVLEGAGRSVEAVATARTGLSLIGTQVSDATRAWLLTNEAESLIAMGRFEEAAQPAGEALRAVDGPFLRAGVHLQLGLLAVGTGDLDAAEAHHGAAAEALRHDTQPQHWIPLRMLGLRIALGRHRPEQAREQLHGALAEGFPPGTTRYAWPILELGTRVDPDAVAAVLPDLDRPTALTEAYARWIEAALAGGDPQLWAAAETAFAGQERPLQLAEIRSRRAEALLAAGGGPDVRESAGRLFCLALEAATRSGAVPLADAVAEVAQRARLLPGPAAGPGEDPAASWHLTAREKDVLHLVARGRTNRQIAEELFISPKTASVHVSNILAKLQVATRTEAAALAHRLRLVATEG</sequence>
<dbReference type="GO" id="GO:0005524">
    <property type="term" value="F:ATP binding"/>
    <property type="evidence" value="ECO:0007669"/>
    <property type="project" value="UniProtKB-KW"/>
</dbReference>
<dbReference type="InterPro" id="IPR036388">
    <property type="entry name" value="WH-like_DNA-bd_sf"/>
</dbReference>
<evidence type="ECO:0000256" key="1">
    <source>
        <dbReference type="ARBA" id="ARBA00022741"/>
    </source>
</evidence>
<dbReference type="InterPro" id="IPR041664">
    <property type="entry name" value="AAA_16"/>
</dbReference>
<dbReference type="PRINTS" id="PR00038">
    <property type="entry name" value="HTHLUXR"/>
</dbReference>
<dbReference type="InterPro" id="IPR000792">
    <property type="entry name" value="Tscrpt_reg_LuxR_C"/>
</dbReference>
<dbReference type="InterPro" id="IPR019734">
    <property type="entry name" value="TPR_rpt"/>
</dbReference>
<dbReference type="GO" id="GO:0004016">
    <property type="term" value="F:adenylate cyclase activity"/>
    <property type="evidence" value="ECO:0007669"/>
    <property type="project" value="TreeGrafter"/>
</dbReference>
<proteinExistence type="predicted"/>
<dbReference type="SMART" id="SM00421">
    <property type="entry name" value="HTH_LUXR"/>
    <property type="match status" value="1"/>
</dbReference>
<keyword evidence="5" id="KW-1185">Reference proteome</keyword>
<dbReference type="Gene3D" id="1.10.10.10">
    <property type="entry name" value="Winged helix-like DNA-binding domain superfamily/Winged helix DNA-binding domain"/>
    <property type="match status" value="1"/>
</dbReference>
<protein>
    <submittedName>
        <fullName evidence="4">Regulatory protein, luxR family</fullName>
    </submittedName>
</protein>
<dbReference type="Proteomes" id="UP000199341">
    <property type="component" value="Unassembled WGS sequence"/>
</dbReference>
<gene>
    <name evidence="4" type="ORF">SAMN05216259_12326</name>
</gene>
<evidence type="ECO:0000313" key="5">
    <source>
        <dbReference type="Proteomes" id="UP000199341"/>
    </source>
</evidence>
<dbReference type="RefSeq" id="WP_093788192.1">
    <property type="nucleotide sequence ID" value="NZ_FNIE01000023.1"/>
</dbReference>
<dbReference type="GO" id="GO:0006355">
    <property type="term" value="P:regulation of DNA-templated transcription"/>
    <property type="evidence" value="ECO:0007669"/>
    <property type="project" value="InterPro"/>
</dbReference>
<evidence type="ECO:0000259" key="3">
    <source>
        <dbReference type="PROSITE" id="PS50043"/>
    </source>
</evidence>
<dbReference type="Pfam" id="PF00196">
    <property type="entry name" value="GerE"/>
    <property type="match status" value="1"/>
</dbReference>
<dbReference type="SUPFAM" id="SSF46894">
    <property type="entry name" value="C-terminal effector domain of the bipartite response regulators"/>
    <property type="match status" value="1"/>
</dbReference>
<feature type="domain" description="HTH luxR-type" evidence="3">
    <location>
        <begin position="932"/>
        <end position="997"/>
    </location>
</feature>
<organism evidence="4 5">
    <name type="scientific">Actinacidiphila guanduensis</name>
    <dbReference type="NCBI Taxonomy" id="310781"/>
    <lineage>
        <taxon>Bacteria</taxon>
        <taxon>Bacillati</taxon>
        <taxon>Actinomycetota</taxon>
        <taxon>Actinomycetes</taxon>
        <taxon>Kitasatosporales</taxon>
        <taxon>Streptomycetaceae</taxon>
        <taxon>Actinacidiphila</taxon>
    </lineage>
</organism>
<evidence type="ECO:0000256" key="2">
    <source>
        <dbReference type="ARBA" id="ARBA00022840"/>
    </source>
</evidence>
<dbReference type="PANTHER" id="PTHR16305">
    <property type="entry name" value="TESTICULAR SOLUBLE ADENYLYL CYCLASE"/>
    <property type="match status" value="1"/>
</dbReference>
<dbReference type="AlphaFoldDB" id="A0A1H0RN77"/>
<dbReference type="SUPFAM" id="SSF48452">
    <property type="entry name" value="TPR-like"/>
    <property type="match status" value="1"/>
</dbReference>
<dbReference type="PANTHER" id="PTHR16305:SF35">
    <property type="entry name" value="TRANSCRIPTIONAL ACTIVATOR DOMAIN"/>
    <property type="match status" value="1"/>
</dbReference>